<keyword evidence="4 6" id="KW-0067">ATP-binding</keyword>
<dbReference type="GO" id="GO:0005524">
    <property type="term" value="F:ATP binding"/>
    <property type="evidence" value="ECO:0007669"/>
    <property type="project" value="UniProtKB-KW"/>
</dbReference>
<keyword evidence="7" id="KW-1185">Reference proteome</keyword>
<evidence type="ECO:0000256" key="4">
    <source>
        <dbReference type="ARBA" id="ARBA00022840"/>
    </source>
</evidence>
<evidence type="ECO:0000313" key="7">
    <source>
        <dbReference type="Proteomes" id="UP001139646"/>
    </source>
</evidence>
<dbReference type="PROSITE" id="PS00211">
    <property type="entry name" value="ABC_TRANSPORTER_1"/>
    <property type="match status" value="1"/>
</dbReference>
<evidence type="ECO:0000259" key="5">
    <source>
        <dbReference type="PROSITE" id="PS50893"/>
    </source>
</evidence>
<dbReference type="InterPro" id="IPR003593">
    <property type="entry name" value="AAA+_ATPase"/>
</dbReference>
<feature type="domain" description="ABC transporter" evidence="5">
    <location>
        <begin position="2"/>
        <end position="223"/>
    </location>
</feature>
<sequence length="223" mass="24106">MFKVTGLCKQFVVGVGVHQVLSNLSFSIDSAKITAIVGPSGAGKSTLLSILCGLESPESGVINYLGRSLGDMKAEELAKLRNKEFGFIFQTPFYLPYKTVLENVLLAGSYAEESMDNLKAYASDLLVTVGLSEHMHKSPALLSGGEQQRMAFARAMLLKPNVIFADEPTASLDEENSTNLLTLLSEQVKLGRSVVLVSHDKEAIQWADTILEVGPKGKSINEL</sequence>
<comment type="caution">
    <text evidence="6">The sequence shown here is derived from an EMBL/GenBank/DDBJ whole genome shotgun (WGS) entry which is preliminary data.</text>
</comment>
<evidence type="ECO:0000256" key="2">
    <source>
        <dbReference type="ARBA" id="ARBA00022448"/>
    </source>
</evidence>
<dbReference type="InterPro" id="IPR027417">
    <property type="entry name" value="P-loop_NTPase"/>
</dbReference>
<dbReference type="InterPro" id="IPR017911">
    <property type="entry name" value="MacB-like_ATP-bd"/>
</dbReference>
<dbReference type="PROSITE" id="PS50893">
    <property type="entry name" value="ABC_TRANSPORTER_2"/>
    <property type="match status" value="1"/>
</dbReference>
<dbReference type="CDD" id="cd03255">
    <property type="entry name" value="ABC_MJ0796_LolCDE_FtsE"/>
    <property type="match status" value="1"/>
</dbReference>
<dbReference type="SMART" id="SM00382">
    <property type="entry name" value="AAA"/>
    <property type="match status" value="1"/>
</dbReference>
<dbReference type="PANTHER" id="PTHR42798">
    <property type="entry name" value="LIPOPROTEIN-RELEASING SYSTEM ATP-BINDING PROTEIN LOLD"/>
    <property type="match status" value="1"/>
</dbReference>
<evidence type="ECO:0000256" key="1">
    <source>
        <dbReference type="ARBA" id="ARBA00005417"/>
    </source>
</evidence>
<protein>
    <submittedName>
        <fullName evidence="6">ABC transporter ATP-binding protein</fullName>
    </submittedName>
</protein>
<evidence type="ECO:0000313" key="6">
    <source>
        <dbReference type="EMBL" id="MCI2285036.1"/>
    </source>
</evidence>
<dbReference type="PANTHER" id="PTHR42798:SF6">
    <property type="entry name" value="CELL DIVISION ATP-BINDING PROTEIN FTSE"/>
    <property type="match status" value="1"/>
</dbReference>
<dbReference type="EMBL" id="JAKKSL010000004">
    <property type="protein sequence ID" value="MCI2285036.1"/>
    <property type="molecule type" value="Genomic_DNA"/>
</dbReference>
<dbReference type="InterPro" id="IPR003439">
    <property type="entry name" value="ABC_transporter-like_ATP-bd"/>
</dbReference>
<reference evidence="6" key="1">
    <citation type="submission" date="2022-01" db="EMBL/GenBank/DDBJ databases">
        <title>Colwellia maritima, isolated from seawater.</title>
        <authorList>
            <person name="Kristyanto S."/>
            <person name="Jung J."/>
            <person name="Jeon C.O."/>
        </authorList>
    </citation>
    <scope>NUCLEOTIDE SEQUENCE</scope>
    <source>
        <strain evidence="6">MSW7</strain>
    </source>
</reference>
<keyword evidence="2" id="KW-0813">Transport</keyword>
<dbReference type="Pfam" id="PF00005">
    <property type="entry name" value="ABC_tran"/>
    <property type="match status" value="1"/>
</dbReference>
<dbReference type="RefSeq" id="WP_242287674.1">
    <property type="nucleotide sequence ID" value="NZ_JAKKSL010000004.1"/>
</dbReference>
<keyword evidence="3" id="KW-0547">Nucleotide-binding</keyword>
<dbReference type="Gene3D" id="3.40.50.300">
    <property type="entry name" value="P-loop containing nucleotide triphosphate hydrolases"/>
    <property type="match status" value="1"/>
</dbReference>
<gene>
    <name evidence="6" type="ORF">L3081_18620</name>
</gene>
<comment type="similarity">
    <text evidence="1">Belongs to the ABC transporter superfamily.</text>
</comment>
<name>A0ABS9X484_9GAMM</name>
<dbReference type="Proteomes" id="UP001139646">
    <property type="component" value="Unassembled WGS sequence"/>
</dbReference>
<dbReference type="SUPFAM" id="SSF52540">
    <property type="entry name" value="P-loop containing nucleoside triphosphate hydrolases"/>
    <property type="match status" value="1"/>
</dbReference>
<accession>A0ABS9X484</accession>
<organism evidence="6 7">
    <name type="scientific">Colwellia maritima</name>
    <dbReference type="NCBI Taxonomy" id="2912588"/>
    <lineage>
        <taxon>Bacteria</taxon>
        <taxon>Pseudomonadati</taxon>
        <taxon>Pseudomonadota</taxon>
        <taxon>Gammaproteobacteria</taxon>
        <taxon>Alteromonadales</taxon>
        <taxon>Colwelliaceae</taxon>
        <taxon>Colwellia</taxon>
    </lineage>
</organism>
<dbReference type="InterPro" id="IPR017871">
    <property type="entry name" value="ABC_transporter-like_CS"/>
</dbReference>
<proteinExistence type="inferred from homology"/>
<evidence type="ECO:0000256" key="3">
    <source>
        <dbReference type="ARBA" id="ARBA00022741"/>
    </source>
</evidence>